<keyword evidence="2" id="KW-1185">Reference proteome</keyword>
<dbReference type="EMBL" id="JACLQD010000002">
    <property type="protein sequence ID" value="MBC2835612.1"/>
    <property type="molecule type" value="Genomic_DNA"/>
</dbReference>
<evidence type="ECO:0000313" key="2">
    <source>
        <dbReference type="Proteomes" id="UP000555411"/>
    </source>
</evidence>
<name>A0A842I6B1_9RHOB</name>
<evidence type="ECO:0000313" key="1">
    <source>
        <dbReference type="EMBL" id="MBC2835612.1"/>
    </source>
</evidence>
<comment type="caution">
    <text evidence="1">The sequence shown here is derived from an EMBL/GenBank/DDBJ whole genome shotgun (WGS) entry which is preliminary data.</text>
</comment>
<organism evidence="1 2">
    <name type="scientific">Paragemmobacter straminiformis</name>
    <dbReference type="NCBI Taxonomy" id="2045119"/>
    <lineage>
        <taxon>Bacteria</taxon>
        <taxon>Pseudomonadati</taxon>
        <taxon>Pseudomonadota</taxon>
        <taxon>Alphaproteobacteria</taxon>
        <taxon>Rhodobacterales</taxon>
        <taxon>Paracoccaceae</taxon>
        <taxon>Paragemmobacter</taxon>
    </lineage>
</organism>
<gene>
    <name evidence="1" type="ORF">H7F16_08840</name>
</gene>
<protein>
    <submittedName>
        <fullName evidence="1">Uncharacterized protein</fullName>
    </submittedName>
</protein>
<accession>A0A842I6B1</accession>
<sequence length="48" mass="5261">MTDRIALIIGALAIGALLLDQALNGGAAGFFLLRKLAELIYFVSFWRH</sequence>
<dbReference type="AlphaFoldDB" id="A0A842I6B1"/>
<proteinExistence type="predicted"/>
<reference evidence="1 2" key="1">
    <citation type="journal article" date="2017" name="Int. J. Syst. Evol. Microbiol.">
        <title>Gemmobacter straminiformis sp. nov., isolated from an artificial fountain.</title>
        <authorList>
            <person name="Kang J.Y."/>
            <person name="Kim M.J."/>
            <person name="Chun J."/>
            <person name="Son K.P."/>
            <person name="Jahng K.Y."/>
        </authorList>
    </citation>
    <scope>NUCLEOTIDE SEQUENCE [LARGE SCALE GENOMIC DNA]</scope>
    <source>
        <strain evidence="1 2">CAM-8</strain>
    </source>
</reference>
<dbReference type="RefSeq" id="WP_185797199.1">
    <property type="nucleotide sequence ID" value="NZ_JACLQD010000002.1"/>
</dbReference>
<dbReference type="Proteomes" id="UP000555411">
    <property type="component" value="Unassembled WGS sequence"/>
</dbReference>